<sequence length="109" mass="12054">MKVTHIDNSIMAKKRRAENITIGDALKQYIGNGKLAQGLDQVNVKDAWFKVMGSGVAGYTTNVILERDVLFVSLSSSVLREELSYGKSKIVKMINEELGKALVDKVVLR</sequence>
<comment type="caution">
    <text evidence="1">The sequence shown here is derived from an EMBL/GenBank/DDBJ whole genome shotgun (WGS) entry which is preliminary data.</text>
</comment>
<reference evidence="1 2" key="1">
    <citation type="submission" date="2019-08" db="EMBL/GenBank/DDBJ databases">
        <title>Draft genome sequence of Ulvibacter marinus type strain NBRC 109484.</title>
        <authorList>
            <person name="Kawano K."/>
            <person name="Ushijima N."/>
            <person name="Kihara M."/>
            <person name="Itoh H."/>
        </authorList>
    </citation>
    <scope>NUCLEOTIDE SEQUENCE [LARGE SCALE GENOMIC DNA]</scope>
    <source>
        <strain evidence="1 2">NBRC 109484</strain>
    </source>
</reference>
<dbReference type="Pfam" id="PF05258">
    <property type="entry name" value="DciA"/>
    <property type="match status" value="1"/>
</dbReference>
<dbReference type="InterPro" id="IPR007922">
    <property type="entry name" value="DciA-like"/>
</dbReference>
<dbReference type="PANTHER" id="PTHR36456:SF1">
    <property type="entry name" value="UPF0232 PROTEIN SCO3875"/>
    <property type="match status" value="1"/>
</dbReference>
<protein>
    <recommendedName>
        <fullName evidence="3">RNA-binding protein</fullName>
    </recommendedName>
</protein>
<keyword evidence="2" id="KW-1185">Reference proteome</keyword>
<evidence type="ECO:0008006" key="3">
    <source>
        <dbReference type="Google" id="ProtNLM"/>
    </source>
</evidence>
<organism evidence="1 2">
    <name type="scientific">Patiriisocius marinus</name>
    <dbReference type="NCBI Taxonomy" id="1397112"/>
    <lineage>
        <taxon>Bacteria</taxon>
        <taxon>Pseudomonadati</taxon>
        <taxon>Bacteroidota</taxon>
        <taxon>Flavobacteriia</taxon>
        <taxon>Flavobacteriales</taxon>
        <taxon>Flavobacteriaceae</taxon>
        <taxon>Patiriisocius</taxon>
    </lineage>
</organism>
<evidence type="ECO:0000313" key="1">
    <source>
        <dbReference type="EMBL" id="GER58994.1"/>
    </source>
</evidence>
<gene>
    <name evidence="1" type="ORF">ULMA_11020</name>
</gene>
<name>A0A5J4IVR5_9FLAO</name>
<accession>A0A5J4IVR5</accession>
<dbReference type="EMBL" id="BKCG01000002">
    <property type="protein sequence ID" value="GER58994.1"/>
    <property type="molecule type" value="Genomic_DNA"/>
</dbReference>
<proteinExistence type="predicted"/>
<dbReference type="PANTHER" id="PTHR36456">
    <property type="entry name" value="UPF0232 PROTEIN SCO3875"/>
    <property type="match status" value="1"/>
</dbReference>
<dbReference type="AlphaFoldDB" id="A0A5J4IVR5"/>
<evidence type="ECO:0000313" key="2">
    <source>
        <dbReference type="Proteomes" id="UP000326509"/>
    </source>
</evidence>
<dbReference type="Proteomes" id="UP000326509">
    <property type="component" value="Unassembled WGS sequence"/>
</dbReference>